<keyword evidence="3" id="KW-0560">Oxidoreductase</keyword>
<dbReference type="EMBL" id="BMYK01000036">
    <property type="protein sequence ID" value="GHD01616.1"/>
    <property type="molecule type" value="Genomic_DNA"/>
</dbReference>
<dbReference type="SUPFAM" id="SSF55469">
    <property type="entry name" value="FMN-dependent nitroreductase-like"/>
    <property type="match status" value="1"/>
</dbReference>
<dbReference type="InterPro" id="IPR029479">
    <property type="entry name" value="Nitroreductase"/>
</dbReference>
<evidence type="ECO:0000313" key="6">
    <source>
        <dbReference type="Proteomes" id="UP000626210"/>
    </source>
</evidence>
<dbReference type="CDD" id="cd02062">
    <property type="entry name" value="Nitro_FMN_reductase"/>
    <property type="match status" value="1"/>
</dbReference>
<sequence>MHATRDPHAGGAVAPAQASQPVVRRTFVARAKGFVRHRTRLALDRIDLALLSMAARSQFMAKAYYFFASSAFAREQQAVVAGRLHHARRQASAGVAAVVMRRNIHRIEKGLCMVPQREVFALDYIDETLRAFGNLLTAGQLADQPLLRYAHDVLTRYFGVTVWPANARQPREFARLSTQMPADAPLPVRTLAVPAPYEQLPASDVGYAQFLALVQRRASVRSFESRPVARHLIDQAVAAAAQAPSACNRHSLRYVAAADGPIKEQLARLPMGTAGYADDIPVLLAVVGDLSAYPHERDRHLIYVDASLANMQFMLALETMGLASCAINWPEMEQRDARIAELLGLAVFERVVMLIAVGYPRASGLVPHSEKKSVHEMLSWK</sequence>
<dbReference type="Proteomes" id="UP000626210">
    <property type="component" value="Unassembled WGS sequence"/>
</dbReference>
<name>A0ABQ3GCG6_9BURK</name>
<evidence type="ECO:0000313" key="5">
    <source>
        <dbReference type="EMBL" id="GHD01616.1"/>
    </source>
</evidence>
<keyword evidence="2" id="KW-0288">FMN</keyword>
<feature type="domain" description="Nitroreductase" evidence="4">
    <location>
        <begin position="277"/>
        <end position="359"/>
    </location>
</feature>
<comment type="caution">
    <text evidence="5">The sequence shown here is derived from an EMBL/GenBank/DDBJ whole genome shotgun (WGS) entry which is preliminary data.</text>
</comment>
<feature type="domain" description="Nitroreductase" evidence="4">
    <location>
        <begin position="215"/>
        <end position="269"/>
    </location>
</feature>
<evidence type="ECO:0000259" key="4">
    <source>
        <dbReference type="Pfam" id="PF00881"/>
    </source>
</evidence>
<organism evidence="5 6">
    <name type="scientific">Pseudorhodoferax aquiterrae</name>
    <dbReference type="NCBI Taxonomy" id="747304"/>
    <lineage>
        <taxon>Bacteria</taxon>
        <taxon>Pseudomonadati</taxon>
        <taxon>Pseudomonadota</taxon>
        <taxon>Betaproteobacteria</taxon>
        <taxon>Burkholderiales</taxon>
        <taxon>Comamonadaceae</taxon>
    </lineage>
</organism>
<dbReference type="InterPro" id="IPR000415">
    <property type="entry name" value="Nitroreductase-like"/>
</dbReference>
<reference evidence="6" key="1">
    <citation type="journal article" date="2019" name="Int. J. Syst. Evol. Microbiol.">
        <title>The Global Catalogue of Microorganisms (GCM) 10K type strain sequencing project: providing services to taxonomists for standard genome sequencing and annotation.</title>
        <authorList>
            <consortium name="The Broad Institute Genomics Platform"/>
            <consortium name="The Broad Institute Genome Sequencing Center for Infectious Disease"/>
            <person name="Wu L."/>
            <person name="Ma J."/>
        </authorList>
    </citation>
    <scope>NUCLEOTIDE SEQUENCE [LARGE SCALE GENOMIC DNA]</scope>
    <source>
        <strain evidence="6">KCTC 23314</strain>
    </source>
</reference>
<proteinExistence type="predicted"/>
<accession>A0ABQ3GCG6</accession>
<protein>
    <recommendedName>
        <fullName evidence="4">Nitroreductase domain-containing protein</fullName>
    </recommendedName>
</protein>
<gene>
    <name evidence="5" type="ORF">GCM10007320_60070</name>
</gene>
<evidence type="ECO:0000256" key="3">
    <source>
        <dbReference type="ARBA" id="ARBA00023002"/>
    </source>
</evidence>
<evidence type="ECO:0000256" key="2">
    <source>
        <dbReference type="ARBA" id="ARBA00022643"/>
    </source>
</evidence>
<dbReference type="InterPro" id="IPR050627">
    <property type="entry name" value="Nitroreductase/BluB"/>
</dbReference>
<dbReference type="PANTHER" id="PTHR23026">
    <property type="entry name" value="NADPH NITROREDUCTASE"/>
    <property type="match status" value="1"/>
</dbReference>
<dbReference type="PANTHER" id="PTHR23026:SF90">
    <property type="entry name" value="IODOTYROSINE DEIODINASE 1"/>
    <property type="match status" value="1"/>
</dbReference>
<evidence type="ECO:0000256" key="1">
    <source>
        <dbReference type="ARBA" id="ARBA00022630"/>
    </source>
</evidence>
<dbReference type="Gene3D" id="3.40.109.10">
    <property type="entry name" value="NADH Oxidase"/>
    <property type="match status" value="1"/>
</dbReference>
<keyword evidence="1" id="KW-0285">Flavoprotein</keyword>
<keyword evidence="6" id="KW-1185">Reference proteome</keyword>
<dbReference type="Pfam" id="PF00881">
    <property type="entry name" value="Nitroreductase"/>
    <property type="match status" value="2"/>
</dbReference>